<evidence type="ECO:0000256" key="2">
    <source>
        <dbReference type="SAM" id="MobiDB-lite"/>
    </source>
</evidence>
<sequence>MVLLHVKQKDDRQFLYESSGKESVDAIVRELVVVNNLQVRILGLKEEGKQLALHGPFKAPRESDEDDSDDDEESANKKPRGPFYCRDPSGHRTGEACDPQVSNVIIKAVDDAIAMVSKEQVIYKVPLTAMMLKDAIQTIRGSIMICYPMGLPSYDPVQQAVVGTAKLPESLDPDTAHIWWAGKELMRNKCLQDHIGKNEKTKVIVKLQDKGQGCPPREPPIDAETHKAMLAWHYRQQEQQKTLALDEDDAYTNSQWANPKALKSHLSGVAGNMKIR</sequence>
<name>A0ABP0TIL9_9BRYO</name>
<dbReference type="PANTHER" id="PTHR13238:SF0">
    <property type="entry name" value="CILIA- AND FLAGELLA-ASSOCIATED PROTEIN 298"/>
    <property type="match status" value="1"/>
</dbReference>
<dbReference type="EMBL" id="OZ019902">
    <property type="protein sequence ID" value="CAK9194821.1"/>
    <property type="molecule type" value="Genomic_DNA"/>
</dbReference>
<comment type="similarity">
    <text evidence="1">Belongs to the CFAP298 family.</text>
</comment>
<organism evidence="3 4">
    <name type="scientific">Sphagnum troendelagicum</name>
    <dbReference type="NCBI Taxonomy" id="128251"/>
    <lineage>
        <taxon>Eukaryota</taxon>
        <taxon>Viridiplantae</taxon>
        <taxon>Streptophyta</taxon>
        <taxon>Embryophyta</taxon>
        <taxon>Bryophyta</taxon>
        <taxon>Sphagnophytina</taxon>
        <taxon>Sphagnopsida</taxon>
        <taxon>Sphagnales</taxon>
        <taxon>Sphagnaceae</taxon>
        <taxon>Sphagnum</taxon>
    </lineage>
</organism>
<feature type="region of interest" description="Disordered" evidence="2">
    <location>
        <begin position="53"/>
        <end position="97"/>
    </location>
</feature>
<dbReference type="Proteomes" id="UP001497512">
    <property type="component" value="Chromosome 10"/>
</dbReference>
<reference evidence="3" key="1">
    <citation type="submission" date="2024-02" db="EMBL/GenBank/DDBJ databases">
        <authorList>
            <consortium name="ELIXIR-Norway"/>
            <consortium name="Elixir Norway"/>
        </authorList>
    </citation>
    <scope>NUCLEOTIDE SEQUENCE</scope>
</reference>
<feature type="compositionally biased region" description="Acidic residues" evidence="2">
    <location>
        <begin position="63"/>
        <end position="73"/>
    </location>
</feature>
<accession>A0ABP0TIL9</accession>
<dbReference type="Pfam" id="PF11069">
    <property type="entry name" value="CFAP298"/>
    <property type="match status" value="1"/>
</dbReference>
<keyword evidence="4" id="KW-1185">Reference proteome</keyword>
<evidence type="ECO:0000256" key="1">
    <source>
        <dbReference type="ARBA" id="ARBA00009619"/>
    </source>
</evidence>
<dbReference type="PANTHER" id="PTHR13238">
    <property type="entry name" value="PROTEIN C21ORF59"/>
    <property type="match status" value="1"/>
</dbReference>
<proteinExistence type="inferred from homology"/>
<evidence type="ECO:0000313" key="4">
    <source>
        <dbReference type="Proteomes" id="UP001497512"/>
    </source>
</evidence>
<protein>
    <submittedName>
        <fullName evidence="3">Uncharacterized protein</fullName>
    </submittedName>
</protein>
<dbReference type="InterPro" id="IPR021298">
    <property type="entry name" value="CFAP298"/>
</dbReference>
<evidence type="ECO:0000313" key="3">
    <source>
        <dbReference type="EMBL" id="CAK9194821.1"/>
    </source>
</evidence>
<gene>
    <name evidence="3" type="ORF">CSSPTR1EN2_LOCUS2717</name>
</gene>